<comment type="similarity">
    <text evidence="6">Belongs to the UPF0316 family.</text>
</comment>
<dbReference type="HAMAP" id="MF_01515">
    <property type="entry name" value="UPF0316"/>
    <property type="match status" value="1"/>
</dbReference>
<dbReference type="GO" id="GO:0005886">
    <property type="term" value="C:plasma membrane"/>
    <property type="evidence" value="ECO:0007669"/>
    <property type="project" value="UniProtKB-SubCell"/>
</dbReference>
<evidence type="ECO:0000259" key="7">
    <source>
        <dbReference type="Pfam" id="PF10035"/>
    </source>
</evidence>
<evidence type="ECO:0000256" key="1">
    <source>
        <dbReference type="ARBA" id="ARBA00004651"/>
    </source>
</evidence>
<keyword evidence="4 6" id="KW-1133">Transmembrane helix</keyword>
<evidence type="ECO:0000259" key="8">
    <source>
        <dbReference type="Pfam" id="PF18955"/>
    </source>
</evidence>
<feature type="transmembrane region" description="Helical" evidence="6">
    <location>
        <begin position="66"/>
        <end position="84"/>
    </location>
</feature>
<dbReference type="PANTHER" id="PTHR40060">
    <property type="entry name" value="UPF0316 PROTEIN YEBE"/>
    <property type="match status" value="1"/>
</dbReference>
<reference evidence="9 10" key="1">
    <citation type="journal article" date="2018" name="Mar. Genomics">
        <title>Complete genome sequence of Marinifilaceae bacterium strain SPP2, isolated from the Antarctic marine sediment.</title>
        <authorList>
            <person name="Watanabe M."/>
            <person name="Kojima H."/>
            <person name="Fukui M."/>
        </authorList>
    </citation>
    <scope>NUCLEOTIDE SEQUENCE [LARGE SCALE GENOMIC DNA]</scope>
    <source>
        <strain evidence="9 10">SPP2</strain>
    </source>
</reference>
<protein>
    <recommendedName>
        <fullName evidence="6">UPF0316 protein ALGA_0745</fullName>
    </recommendedName>
</protein>
<dbReference type="KEGG" id="mbas:ALGA_0745"/>
<feature type="domain" description="DUF5698" evidence="8">
    <location>
        <begin position="27"/>
        <end position="84"/>
    </location>
</feature>
<evidence type="ECO:0000313" key="10">
    <source>
        <dbReference type="Proteomes" id="UP000218267"/>
    </source>
</evidence>
<dbReference type="OrthoDB" id="48231at2"/>
<keyword evidence="3 6" id="KW-0812">Transmembrane</keyword>
<feature type="domain" description="DUF2179" evidence="7">
    <location>
        <begin position="118"/>
        <end position="166"/>
    </location>
</feature>
<dbReference type="RefSeq" id="WP_096428064.1">
    <property type="nucleotide sequence ID" value="NZ_AP018042.1"/>
</dbReference>
<dbReference type="NCBIfam" id="NF003191">
    <property type="entry name" value="PRK04164.1-2"/>
    <property type="match status" value="1"/>
</dbReference>
<feature type="transmembrane region" description="Helical" evidence="6">
    <location>
        <begin position="6"/>
        <end position="28"/>
    </location>
</feature>
<comment type="subcellular location">
    <subcellularLocation>
        <location evidence="1 6">Cell membrane</location>
        <topology evidence="1 6">Multi-pass membrane protein</topology>
    </subcellularLocation>
</comment>
<sequence length="181" mass="20879">MDSIYFDYLVLPLLIFMARICDVSLDTIRVIMVSRGYRKYAPLIGFFQVLIWIITITRIMENLDNWLTYIAYAAGFGMGTYIGMRIEEKIAMGYELLRIITRTEVDDLVSVLRQKGYTVTSVVGEGKNGAVGIVFLILKRKVTREVIAIVKQYNPKAYYTIEDIRFVADPTYLQPTKTQYK</sequence>
<evidence type="ECO:0000256" key="4">
    <source>
        <dbReference type="ARBA" id="ARBA00022989"/>
    </source>
</evidence>
<evidence type="ECO:0000313" key="9">
    <source>
        <dbReference type="EMBL" id="BAX79134.1"/>
    </source>
</evidence>
<dbReference type="Pfam" id="PF10035">
    <property type="entry name" value="DUF2179"/>
    <property type="match status" value="1"/>
</dbReference>
<dbReference type="InterPro" id="IPR044035">
    <property type="entry name" value="DUF5698"/>
</dbReference>
<keyword evidence="5 6" id="KW-0472">Membrane</keyword>
<dbReference type="InterPro" id="IPR022930">
    <property type="entry name" value="UPF0316"/>
</dbReference>
<evidence type="ECO:0000256" key="3">
    <source>
        <dbReference type="ARBA" id="ARBA00022692"/>
    </source>
</evidence>
<dbReference type="Proteomes" id="UP000218267">
    <property type="component" value="Chromosome"/>
</dbReference>
<evidence type="ECO:0000256" key="2">
    <source>
        <dbReference type="ARBA" id="ARBA00022475"/>
    </source>
</evidence>
<dbReference type="EMBL" id="AP018042">
    <property type="protein sequence ID" value="BAX79134.1"/>
    <property type="molecule type" value="Genomic_DNA"/>
</dbReference>
<feature type="transmembrane region" description="Helical" evidence="6">
    <location>
        <begin position="40"/>
        <end position="60"/>
    </location>
</feature>
<proteinExistence type="inferred from homology"/>
<evidence type="ECO:0000256" key="5">
    <source>
        <dbReference type="ARBA" id="ARBA00023136"/>
    </source>
</evidence>
<dbReference type="InterPro" id="IPR019264">
    <property type="entry name" value="DUF2179"/>
</dbReference>
<accession>A0A1Y1CFP0</accession>
<gene>
    <name evidence="9" type="ORF">ALGA_0745</name>
</gene>
<organism evidence="9 10">
    <name type="scientific">Labilibaculum antarcticum</name>
    <dbReference type="NCBI Taxonomy" id="1717717"/>
    <lineage>
        <taxon>Bacteria</taxon>
        <taxon>Pseudomonadati</taxon>
        <taxon>Bacteroidota</taxon>
        <taxon>Bacteroidia</taxon>
        <taxon>Marinilabiliales</taxon>
        <taxon>Marinifilaceae</taxon>
        <taxon>Labilibaculum</taxon>
    </lineage>
</organism>
<keyword evidence="10" id="KW-1185">Reference proteome</keyword>
<evidence type="ECO:0000256" key="6">
    <source>
        <dbReference type="HAMAP-Rule" id="MF_01515"/>
    </source>
</evidence>
<dbReference type="Pfam" id="PF18955">
    <property type="entry name" value="DUF5698"/>
    <property type="match status" value="1"/>
</dbReference>
<name>A0A1Y1CFP0_9BACT</name>
<keyword evidence="2 6" id="KW-1003">Cell membrane</keyword>
<reference evidence="10" key="2">
    <citation type="journal article" date="2020" name="Antonie Van Leeuwenhoek">
        <title>Labilibaculum antarcticum sp. nov., a novel facultative anaerobic, psychrotorelant bacterium isolated from marine sediment of Antarctica.</title>
        <authorList>
            <person name="Watanabe M."/>
            <person name="Kojima H."/>
            <person name="Fukui M."/>
        </authorList>
    </citation>
    <scope>NUCLEOTIDE SEQUENCE [LARGE SCALE GENOMIC DNA]</scope>
    <source>
        <strain evidence="10">SPP2</strain>
    </source>
</reference>
<dbReference type="PANTHER" id="PTHR40060:SF1">
    <property type="entry name" value="UPF0316 PROTEIN YEBE"/>
    <property type="match status" value="1"/>
</dbReference>
<dbReference type="CDD" id="cd16381">
    <property type="entry name" value="YitT_C_like_1"/>
    <property type="match status" value="1"/>
</dbReference>
<dbReference type="AlphaFoldDB" id="A0A1Y1CFP0"/>